<feature type="transmembrane region" description="Helical" evidence="1">
    <location>
        <begin position="59"/>
        <end position="78"/>
    </location>
</feature>
<organism evidence="3 4">
    <name type="scientific">Prorocentrum cordatum</name>
    <dbReference type="NCBI Taxonomy" id="2364126"/>
    <lineage>
        <taxon>Eukaryota</taxon>
        <taxon>Sar</taxon>
        <taxon>Alveolata</taxon>
        <taxon>Dinophyceae</taxon>
        <taxon>Prorocentrales</taxon>
        <taxon>Prorocentraceae</taxon>
        <taxon>Prorocentrum</taxon>
    </lineage>
</organism>
<feature type="transmembrane region" description="Helical" evidence="1">
    <location>
        <begin position="119"/>
        <end position="143"/>
    </location>
</feature>
<protein>
    <recommendedName>
        <fullName evidence="5">DUF2157 domain-containing protein</fullName>
    </recommendedName>
</protein>
<keyword evidence="1" id="KW-1133">Transmembrane helix</keyword>
<comment type="caution">
    <text evidence="3">The sequence shown here is derived from an EMBL/GenBank/DDBJ whole genome shotgun (WGS) entry which is preliminary data.</text>
</comment>
<feature type="transmembrane region" description="Helical" evidence="1">
    <location>
        <begin position="251"/>
        <end position="272"/>
    </location>
</feature>
<dbReference type="EMBL" id="CAUYUJ010022140">
    <property type="protein sequence ID" value="CAK0909139.1"/>
    <property type="molecule type" value="Genomic_DNA"/>
</dbReference>
<feature type="transmembrane region" description="Helical" evidence="1">
    <location>
        <begin position="185"/>
        <end position="204"/>
    </location>
</feature>
<dbReference type="Proteomes" id="UP001189429">
    <property type="component" value="Unassembled WGS sequence"/>
</dbReference>
<evidence type="ECO:0000313" key="4">
    <source>
        <dbReference type="Proteomes" id="UP001189429"/>
    </source>
</evidence>
<feature type="transmembrane region" description="Helical" evidence="1">
    <location>
        <begin position="90"/>
        <end position="107"/>
    </location>
</feature>
<feature type="signal peptide" evidence="2">
    <location>
        <begin position="1"/>
        <end position="20"/>
    </location>
</feature>
<gene>
    <name evidence="3" type="ORF">PCOR1329_LOCUS83637</name>
</gene>
<feature type="transmembrane region" description="Helical" evidence="1">
    <location>
        <begin position="284"/>
        <end position="306"/>
    </location>
</feature>
<reference evidence="3" key="1">
    <citation type="submission" date="2023-10" db="EMBL/GenBank/DDBJ databases">
        <authorList>
            <person name="Chen Y."/>
            <person name="Shah S."/>
            <person name="Dougan E. K."/>
            <person name="Thang M."/>
            <person name="Chan C."/>
        </authorList>
    </citation>
    <scope>NUCLEOTIDE SEQUENCE [LARGE SCALE GENOMIC DNA]</scope>
</reference>
<evidence type="ECO:0000256" key="2">
    <source>
        <dbReference type="SAM" id="SignalP"/>
    </source>
</evidence>
<feature type="chain" id="PRO_5046651097" description="DUF2157 domain-containing protein" evidence="2">
    <location>
        <begin position="21"/>
        <end position="508"/>
    </location>
</feature>
<accession>A0ABN9Y8Y4</accession>
<feature type="transmembrane region" description="Helical" evidence="1">
    <location>
        <begin position="26"/>
        <end position="47"/>
    </location>
</feature>
<feature type="transmembrane region" description="Helical" evidence="1">
    <location>
        <begin position="434"/>
        <end position="453"/>
    </location>
</feature>
<keyword evidence="1" id="KW-0812">Transmembrane</keyword>
<feature type="transmembrane region" description="Helical" evidence="1">
    <location>
        <begin position="409"/>
        <end position="427"/>
    </location>
</feature>
<proteinExistence type="predicted"/>
<evidence type="ECO:0000256" key="1">
    <source>
        <dbReference type="SAM" id="Phobius"/>
    </source>
</evidence>
<feature type="transmembrane region" description="Helical" evidence="1">
    <location>
        <begin position="155"/>
        <end position="173"/>
    </location>
</feature>
<feature type="transmembrane region" description="Helical" evidence="1">
    <location>
        <begin position="465"/>
        <end position="484"/>
    </location>
</feature>
<feature type="transmembrane region" description="Helical" evidence="1">
    <location>
        <begin position="216"/>
        <end position="239"/>
    </location>
</feature>
<name>A0ABN9Y8Y4_9DINO</name>
<keyword evidence="1" id="KW-0472">Membrane</keyword>
<feature type="transmembrane region" description="Helical" evidence="1">
    <location>
        <begin position="318"/>
        <end position="335"/>
    </location>
</feature>
<feature type="transmembrane region" description="Helical" evidence="1">
    <location>
        <begin position="341"/>
        <end position="360"/>
    </location>
</feature>
<feature type="transmembrane region" description="Helical" evidence="1">
    <location>
        <begin position="380"/>
        <end position="397"/>
    </location>
</feature>
<keyword evidence="4" id="KW-1185">Reference proteome</keyword>
<sequence>MDRLLAVLLGSLVVLGQTCAGYHDSFWYVFALTISGTSLVISLVLLILSRTSSGKAQELMCVSAAVLACLWLVGTAFMTVKAPYVVTGNGYFGSWVALIFSWLLAVEHSPSLKAPLDGLVANGGVSVAMLTLASLVVFCQTVWHVIDHHGVDHFEVVWVLVCSGFSLFVLLLLHVQSVSEKIKNHFTLIAVFLFLWWSVGWFVATFDFPYRLTGNGFFGCWVALFYAFELADTAGGLGLQQRAESTTRNIPRALLGVTLGSAVVLVAITYNGCWGSHHSGWCSWAFVCSCISLVVCAFLCIVMAIGSGSKVEGALPHVAVFLLLWWTIGTGIMTFEHPFTATTNGYFGAWLAVVCSAVLCHDHAQSLQDFVGRFGEHGRLLPLLFLASVTLLVQVLFDTFDDWEHKNLPVAWIVAAGTLSICLVMMLTRSKEDIGRILMVVMLLLWAGGVGVLTFDAPYLHTGNAYFACWCGLCVSALAVWRLYPDVVRRAMPEAGEPPAAVVGVSVV</sequence>
<evidence type="ECO:0008006" key="5">
    <source>
        <dbReference type="Google" id="ProtNLM"/>
    </source>
</evidence>
<evidence type="ECO:0000313" key="3">
    <source>
        <dbReference type="EMBL" id="CAK0909139.1"/>
    </source>
</evidence>
<keyword evidence="2" id="KW-0732">Signal</keyword>